<dbReference type="EC" id="2.7.13.3" evidence="2"/>
<evidence type="ECO:0000256" key="1">
    <source>
        <dbReference type="ARBA" id="ARBA00000085"/>
    </source>
</evidence>
<keyword evidence="4" id="KW-0418">Kinase</keyword>
<sequence>MEQRVTERTSELAEALERLTLEAEERRCADVRAQQLQAELHHASRLSAAGQMAAALAHELNQPLTAVTNLVNAGRRMMASDAPHRVDTVRGVLGQAAEQALRAGEIIRRLREFVTHGATEMRIENLPELIREASDLASAGNG</sequence>
<evidence type="ECO:0000256" key="2">
    <source>
        <dbReference type="ARBA" id="ARBA00012438"/>
    </source>
</evidence>
<proteinExistence type="predicted"/>
<dbReference type="Pfam" id="PF00512">
    <property type="entry name" value="HisKA"/>
    <property type="match status" value="1"/>
</dbReference>
<dbReference type="InterPro" id="IPR036097">
    <property type="entry name" value="HisK_dim/P_sf"/>
</dbReference>
<keyword evidence="4" id="KW-0808">Transferase</keyword>
<dbReference type="GO" id="GO:0000155">
    <property type="term" value="F:phosphorelay sensor kinase activity"/>
    <property type="evidence" value="ECO:0007669"/>
    <property type="project" value="InterPro"/>
</dbReference>
<dbReference type="EMBL" id="SUQX01000267">
    <property type="protein sequence ID" value="TJX00876.1"/>
    <property type="molecule type" value="Genomic_DNA"/>
</dbReference>
<dbReference type="AlphaFoldDB" id="A0AAX2TMB8"/>
<protein>
    <recommendedName>
        <fullName evidence="2">histidine kinase</fullName>
        <ecNumber evidence="2">2.7.13.3</ecNumber>
    </recommendedName>
</protein>
<gene>
    <name evidence="4" type="ORF">E8M63_13955</name>
</gene>
<comment type="caution">
    <text evidence="4">The sequence shown here is derived from an EMBL/GenBank/DDBJ whole genome shotgun (WGS) entry which is preliminary data.</text>
</comment>
<evidence type="ECO:0000313" key="5">
    <source>
        <dbReference type="Proteomes" id="UP000307092"/>
    </source>
</evidence>
<dbReference type="InterPro" id="IPR003661">
    <property type="entry name" value="HisK_dim/P_dom"/>
</dbReference>
<evidence type="ECO:0000259" key="3">
    <source>
        <dbReference type="SMART" id="SM00388"/>
    </source>
</evidence>
<name>A0AAX2TMB8_NEIGO</name>
<organism evidence="4 5">
    <name type="scientific">Neisseria gonorrhoeae</name>
    <dbReference type="NCBI Taxonomy" id="485"/>
    <lineage>
        <taxon>Bacteria</taxon>
        <taxon>Pseudomonadati</taxon>
        <taxon>Pseudomonadota</taxon>
        <taxon>Betaproteobacteria</taxon>
        <taxon>Neisseriales</taxon>
        <taxon>Neisseriaceae</taxon>
        <taxon>Neisseria</taxon>
    </lineage>
</organism>
<comment type="catalytic activity">
    <reaction evidence="1">
        <text>ATP + protein L-histidine = ADP + protein N-phospho-L-histidine.</text>
        <dbReference type="EC" id="2.7.13.3"/>
    </reaction>
</comment>
<feature type="domain" description="Signal transduction histidine kinase dimerisation/phosphoacceptor" evidence="3">
    <location>
        <begin position="48"/>
        <end position="119"/>
    </location>
</feature>
<dbReference type="SMART" id="SM00388">
    <property type="entry name" value="HisKA"/>
    <property type="match status" value="1"/>
</dbReference>
<accession>A0AAX2TMB8</accession>
<dbReference type="Gene3D" id="1.10.287.130">
    <property type="match status" value="1"/>
</dbReference>
<evidence type="ECO:0000313" key="4">
    <source>
        <dbReference type="EMBL" id="TJX00876.1"/>
    </source>
</evidence>
<reference evidence="4 5" key="1">
    <citation type="submission" date="2019-04" db="EMBL/GenBank/DDBJ databases">
        <title>The CDC panel for molecular diagnostics of ciprofloxacin resistance and its use for research and clinical development.</title>
        <authorList>
            <person name="Liu H."/>
            <person name="Tang K."/>
            <person name="Pham C."/>
            <person name="Schmerer M."/>
        </authorList>
    </citation>
    <scope>NUCLEOTIDE SEQUENCE [LARGE SCALE GENOMIC DNA]</scope>
    <source>
        <strain evidence="4 5">LRRBGS_0742</strain>
    </source>
</reference>
<feature type="non-terminal residue" evidence="4">
    <location>
        <position position="142"/>
    </location>
</feature>
<dbReference type="Proteomes" id="UP000307092">
    <property type="component" value="Unassembled WGS sequence"/>
</dbReference>
<dbReference type="SUPFAM" id="SSF47384">
    <property type="entry name" value="Homodimeric domain of signal transducing histidine kinase"/>
    <property type="match status" value="1"/>
</dbReference>
<dbReference type="Gene3D" id="6.10.250.2580">
    <property type="match status" value="1"/>
</dbReference>